<organism evidence="5 6">
    <name type="scientific">Triparma retinervis</name>
    <dbReference type="NCBI Taxonomy" id="2557542"/>
    <lineage>
        <taxon>Eukaryota</taxon>
        <taxon>Sar</taxon>
        <taxon>Stramenopiles</taxon>
        <taxon>Ochrophyta</taxon>
        <taxon>Bolidophyceae</taxon>
        <taxon>Parmales</taxon>
        <taxon>Triparmaceae</taxon>
        <taxon>Triparma</taxon>
    </lineage>
</organism>
<feature type="region of interest" description="Disordered" evidence="3">
    <location>
        <begin position="1"/>
        <end position="36"/>
    </location>
</feature>
<dbReference type="Proteomes" id="UP001165082">
    <property type="component" value="Unassembled WGS sequence"/>
</dbReference>
<keyword evidence="6" id="KW-1185">Reference proteome</keyword>
<accession>A0A9W7CJ23</accession>
<name>A0A9W7CJ23_9STRA</name>
<comment type="caution">
    <text evidence="5">The sequence shown here is derived from an EMBL/GenBank/DDBJ whole genome shotgun (WGS) entry which is preliminary data.</text>
</comment>
<dbReference type="OrthoDB" id="205623at2759"/>
<dbReference type="Pfam" id="PF00685">
    <property type="entry name" value="Sulfotransfer_1"/>
    <property type="match status" value="1"/>
</dbReference>
<gene>
    <name evidence="5" type="ORF">TrRE_jg9326</name>
</gene>
<feature type="domain" description="Sulfotransferase" evidence="4">
    <location>
        <begin position="193"/>
        <end position="333"/>
    </location>
</feature>
<dbReference type="AlphaFoldDB" id="A0A9W7CJ23"/>
<proteinExistence type="inferred from homology"/>
<dbReference type="InterPro" id="IPR027417">
    <property type="entry name" value="P-loop_NTPase"/>
</dbReference>
<dbReference type="Gene3D" id="3.40.50.300">
    <property type="entry name" value="P-loop containing nucleotide triphosphate hydrolases"/>
    <property type="match status" value="1"/>
</dbReference>
<feature type="compositionally biased region" description="Low complexity" evidence="3">
    <location>
        <begin position="25"/>
        <end position="36"/>
    </location>
</feature>
<keyword evidence="2" id="KW-0808">Transferase</keyword>
<dbReference type="EMBL" id="BRXZ01000173">
    <property type="protein sequence ID" value="GMI06733.1"/>
    <property type="molecule type" value="Genomic_DNA"/>
</dbReference>
<evidence type="ECO:0000313" key="5">
    <source>
        <dbReference type="EMBL" id="GMI06733.1"/>
    </source>
</evidence>
<sequence>MGLKQRGKRNKDDKKGSPVPPIPPGGVDKPSRTTLSRPTSLSMCVIAFLGLYLFYKYYSTQRKSTQEASERPLGTDVFISSFPKCGSFWGRFLMASVYSIVTRDSTSRVTFDTIETLIPDLELGENRRNFAGHQEIFPGLRLFKSHQPYQYEPYSPSERTSLFGRQPSCVDKVGEGMEHSQCNCPNCPARFKKTVLIVRDGRSALCSYYKFQSSLNNFEGTFSDFLRDADASHYGRSWGGWYGSWVNASAAGDVQFVGSSFPNLNLIAKGGADTEGGEVYVLRYEDLKSDAVKALGGVVEFLGPETLPEVTKKILKRAVDDNDFENMKRKELRDGGGKHFKKHYPGSISNGFGILRQGESKGYSECFGEEDEEFFLGELGGANIMREFGYDF</sequence>
<dbReference type="InterPro" id="IPR000863">
    <property type="entry name" value="Sulfotransferase_dom"/>
</dbReference>
<comment type="similarity">
    <text evidence="1">Belongs to the sulfotransferase 1 family.</text>
</comment>
<reference evidence="5" key="1">
    <citation type="submission" date="2022-07" db="EMBL/GenBank/DDBJ databases">
        <title>Genome analysis of Parmales, a sister group of diatoms, reveals the evolutionary specialization of diatoms from phago-mixotrophs to photoautotrophs.</title>
        <authorList>
            <person name="Ban H."/>
            <person name="Sato S."/>
            <person name="Yoshikawa S."/>
            <person name="Kazumasa Y."/>
            <person name="Nakamura Y."/>
            <person name="Ichinomiya M."/>
            <person name="Saitoh K."/>
            <person name="Sato N."/>
            <person name="Blanc-Mathieu R."/>
            <person name="Endo H."/>
            <person name="Kuwata A."/>
            <person name="Ogata H."/>
        </authorList>
    </citation>
    <scope>NUCLEOTIDE SEQUENCE</scope>
</reference>
<evidence type="ECO:0000256" key="2">
    <source>
        <dbReference type="ARBA" id="ARBA00022679"/>
    </source>
</evidence>
<dbReference type="SUPFAM" id="SSF52540">
    <property type="entry name" value="P-loop containing nucleoside triphosphate hydrolases"/>
    <property type="match status" value="1"/>
</dbReference>
<evidence type="ECO:0000256" key="1">
    <source>
        <dbReference type="ARBA" id="ARBA00005771"/>
    </source>
</evidence>
<dbReference type="GO" id="GO:0008146">
    <property type="term" value="F:sulfotransferase activity"/>
    <property type="evidence" value="ECO:0007669"/>
    <property type="project" value="InterPro"/>
</dbReference>
<evidence type="ECO:0000313" key="6">
    <source>
        <dbReference type="Proteomes" id="UP001165082"/>
    </source>
</evidence>
<protein>
    <recommendedName>
        <fullName evidence="4">Sulfotransferase domain-containing protein</fullName>
    </recommendedName>
</protein>
<evidence type="ECO:0000259" key="4">
    <source>
        <dbReference type="Pfam" id="PF00685"/>
    </source>
</evidence>
<evidence type="ECO:0000256" key="3">
    <source>
        <dbReference type="SAM" id="MobiDB-lite"/>
    </source>
</evidence>
<dbReference type="PANTHER" id="PTHR11783">
    <property type="entry name" value="SULFOTRANSFERASE SULT"/>
    <property type="match status" value="1"/>
</dbReference>